<sequence length="241" mass="26855">MSNSTQTVTVQEMLQAGVHFGHKPSKKHPKMNRFVFGTRQGINIIDLERSKEQLDAILPSIEEMAATGKIILFLGTKRQAQAIVKAAAERVGVPYISERWLGGLLTNFGHVGNLMKKLTQLKSERDQGLWQDRYTKKEQLMFEREIEDLTKVVGGVEHMLKLPDVMFVVDCKKEKTAVKEANRMGIPVIAMVDTNVNPEKIAFPIPANDDGVKSISLIVEQVAAAIERGKARIPKVEAPTQ</sequence>
<evidence type="ECO:0000256" key="2">
    <source>
        <dbReference type="ARBA" id="ARBA00022980"/>
    </source>
</evidence>
<accession>A0A0G1XUM2</accession>
<reference evidence="7 8" key="1">
    <citation type="journal article" date="2015" name="Nature">
        <title>rRNA introns, odd ribosomes, and small enigmatic genomes across a large radiation of phyla.</title>
        <authorList>
            <person name="Brown C.T."/>
            <person name="Hug L.A."/>
            <person name="Thomas B.C."/>
            <person name="Sharon I."/>
            <person name="Castelle C.J."/>
            <person name="Singh A."/>
            <person name="Wilkins M.J."/>
            <person name="Williams K.H."/>
            <person name="Banfield J.F."/>
        </authorList>
    </citation>
    <scope>NUCLEOTIDE SEQUENCE [LARGE SCALE GENOMIC DNA]</scope>
</reference>
<evidence type="ECO:0000256" key="3">
    <source>
        <dbReference type="ARBA" id="ARBA00023274"/>
    </source>
</evidence>
<dbReference type="PROSITE" id="PS00963">
    <property type="entry name" value="RIBOSOMAL_S2_2"/>
    <property type="match status" value="1"/>
</dbReference>
<dbReference type="HAMAP" id="MF_00291_B">
    <property type="entry name" value="Ribosomal_uS2_B"/>
    <property type="match status" value="1"/>
</dbReference>
<dbReference type="AlphaFoldDB" id="A0A0G1XUM2"/>
<evidence type="ECO:0000313" key="7">
    <source>
        <dbReference type="EMBL" id="KKW34898.1"/>
    </source>
</evidence>
<dbReference type="PANTHER" id="PTHR12534">
    <property type="entry name" value="30S RIBOSOMAL PROTEIN S2 PROKARYOTIC AND ORGANELLAR"/>
    <property type="match status" value="1"/>
</dbReference>
<evidence type="ECO:0000256" key="1">
    <source>
        <dbReference type="ARBA" id="ARBA00006242"/>
    </source>
</evidence>
<dbReference type="Gene3D" id="1.10.287.610">
    <property type="entry name" value="Helix hairpin bin"/>
    <property type="match status" value="1"/>
</dbReference>
<keyword evidence="3 5" id="KW-0687">Ribonucleoprotein</keyword>
<dbReference type="Pfam" id="PF00318">
    <property type="entry name" value="Ribosomal_S2"/>
    <property type="match status" value="1"/>
</dbReference>
<gene>
    <name evidence="5" type="primary">rpsB</name>
    <name evidence="7" type="ORF">UY81_C0059G0003</name>
</gene>
<dbReference type="InterPro" id="IPR018130">
    <property type="entry name" value="Ribosomal_uS2_CS"/>
</dbReference>
<proteinExistence type="inferred from homology"/>
<dbReference type="PATRIC" id="fig|1618650.3.peg.563"/>
<dbReference type="PANTHER" id="PTHR12534:SF0">
    <property type="entry name" value="SMALL RIBOSOMAL SUBUNIT PROTEIN US2M"/>
    <property type="match status" value="1"/>
</dbReference>
<evidence type="ECO:0000313" key="8">
    <source>
        <dbReference type="Proteomes" id="UP000034290"/>
    </source>
</evidence>
<dbReference type="Gene3D" id="3.40.50.10490">
    <property type="entry name" value="Glucose-6-phosphate isomerase like protein, domain 1"/>
    <property type="match status" value="1"/>
</dbReference>
<evidence type="ECO:0000256" key="4">
    <source>
        <dbReference type="ARBA" id="ARBA00035256"/>
    </source>
</evidence>
<dbReference type="GO" id="GO:0022627">
    <property type="term" value="C:cytosolic small ribosomal subunit"/>
    <property type="evidence" value="ECO:0007669"/>
    <property type="project" value="TreeGrafter"/>
</dbReference>
<dbReference type="PROSITE" id="PS00962">
    <property type="entry name" value="RIBOSOMAL_S2_1"/>
    <property type="match status" value="1"/>
</dbReference>
<organism evidence="7 8">
    <name type="scientific">Candidatus Giovannonibacteria bacterium GW2011_GWA2_53_7</name>
    <dbReference type="NCBI Taxonomy" id="1618650"/>
    <lineage>
        <taxon>Bacteria</taxon>
        <taxon>Candidatus Giovannoniibacteriota</taxon>
    </lineage>
</organism>
<dbReference type="InterPro" id="IPR001865">
    <property type="entry name" value="Ribosomal_uS2"/>
</dbReference>
<dbReference type="NCBIfam" id="TIGR01011">
    <property type="entry name" value="rpsB_bact"/>
    <property type="match status" value="1"/>
</dbReference>
<name>A0A0G1XUM2_9BACT</name>
<comment type="caution">
    <text evidence="7">The sequence shown here is derived from an EMBL/GenBank/DDBJ whole genome shotgun (WGS) entry which is preliminary data.</text>
</comment>
<dbReference type="SUPFAM" id="SSF52313">
    <property type="entry name" value="Ribosomal protein S2"/>
    <property type="match status" value="1"/>
</dbReference>
<dbReference type="EMBL" id="LCRM01000059">
    <property type="protein sequence ID" value="KKW34898.1"/>
    <property type="molecule type" value="Genomic_DNA"/>
</dbReference>
<dbReference type="InterPro" id="IPR005706">
    <property type="entry name" value="Ribosomal_uS2_bac/mit/plastid"/>
</dbReference>
<dbReference type="PRINTS" id="PR00395">
    <property type="entry name" value="RIBOSOMALS2"/>
</dbReference>
<dbReference type="CDD" id="cd01425">
    <property type="entry name" value="RPS2"/>
    <property type="match status" value="1"/>
</dbReference>
<dbReference type="GO" id="GO:0003735">
    <property type="term" value="F:structural constituent of ribosome"/>
    <property type="evidence" value="ECO:0007669"/>
    <property type="project" value="InterPro"/>
</dbReference>
<protein>
    <recommendedName>
        <fullName evidence="4 5">Small ribosomal subunit protein uS2</fullName>
    </recommendedName>
</protein>
<keyword evidence="2 5" id="KW-0689">Ribosomal protein</keyword>
<dbReference type="GO" id="GO:0006412">
    <property type="term" value="P:translation"/>
    <property type="evidence" value="ECO:0007669"/>
    <property type="project" value="UniProtKB-UniRule"/>
</dbReference>
<comment type="similarity">
    <text evidence="1 5 6">Belongs to the universal ribosomal protein uS2 family.</text>
</comment>
<dbReference type="Proteomes" id="UP000034290">
    <property type="component" value="Unassembled WGS sequence"/>
</dbReference>
<evidence type="ECO:0000256" key="5">
    <source>
        <dbReference type="HAMAP-Rule" id="MF_00291"/>
    </source>
</evidence>
<dbReference type="InterPro" id="IPR023591">
    <property type="entry name" value="Ribosomal_uS2_flav_dom_sf"/>
</dbReference>
<evidence type="ECO:0000256" key="6">
    <source>
        <dbReference type="RuleBase" id="RU003631"/>
    </source>
</evidence>